<dbReference type="InterPro" id="IPR050727">
    <property type="entry name" value="GH43_arabinanases"/>
</dbReference>
<evidence type="ECO:0000256" key="1">
    <source>
        <dbReference type="ARBA" id="ARBA00004834"/>
    </source>
</evidence>
<evidence type="ECO:0000256" key="6">
    <source>
        <dbReference type="RuleBase" id="RU361187"/>
    </source>
</evidence>
<evidence type="ECO:0000313" key="7">
    <source>
        <dbReference type="EMBL" id="OCL10995.1"/>
    </source>
</evidence>
<keyword evidence="3 6" id="KW-0378">Hydrolase</keyword>
<name>A0A8E2F618_9PEZI</name>
<dbReference type="GO" id="GO:0004553">
    <property type="term" value="F:hydrolase activity, hydrolyzing O-glycosyl compounds"/>
    <property type="evidence" value="ECO:0007669"/>
    <property type="project" value="InterPro"/>
</dbReference>
<dbReference type="Pfam" id="PF04616">
    <property type="entry name" value="Glyco_hydro_43"/>
    <property type="match status" value="1"/>
</dbReference>
<evidence type="ECO:0000256" key="3">
    <source>
        <dbReference type="ARBA" id="ARBA00022801"/>
    </source>
</evidence>
<dbReference type="OrthoDB" id="19657at2759"/>
<comment type="similarity">
    <text evidence="2 6">Belongs to the glycosyl hydrolase 43 family.</text>
</comment>
<dbReference type="AlphaFoldDB" id="A0A8E2F618"/>
<proteinExistence type="inferred from homology"/>
<protein>
    <recommendedName>
        <fullName evidence="5">Endo-1,5-alpha-L-arabinanase A</fullName>
    </recommendedName>
</protein>
<evidence type="ECO:0000256" key="5">
    <source>
        <dbReference type="ARBA" id="ARBA00042202"/>
    </source>
</evidence>
<gene>
    <name evidence="7" type="ORF">AOQ84DRAFT_387142</name>
</gene>
<evidence type="ECO:0000256" key="2">
    <source>
        <dbReference type="ARBA" id="ARBA00009865"/>
    </source>
</evidence>
<dbReference type="PANTHER" id="PTHR43301">
    <property type="entry name" value="ARABINAN ENDO-1,5-ALPHA-L-ARABINOSIDASE"/>
    <property type="match status" value="1"/>
</dbReference>
<reference evidence="7 8" key="1">
    <citation type="journal article" date="2016" name="Nat. Commun.">
        <title>Ectomycorrhizal ecology is imprinted in the genome of the dominant symbiotic fungus Cenococcum geophilum.</title>
        <authorList>
            <consortium name="DOE Joint Genome Institute"/>
            <person name="Peter M."/>
            <person name="Kohler A."/>
            <person name="Ohm R.A."/>
            <person name="Kuo A."/>
            <person name="Krutzmann J."/>
            <person name="Morin E."/>
            <person name="Arend M."/>
            <person name="Barry K.W."/>
            <person name="Binder M."/>
            <person name="Choi C."/>
            <person name="Clum A."/>
            <person name="Copeland A."/>
            <person name="Grisel N."/>
            <person name="Haridas S."/>
            <person name="Kipfer T."/>
            <person name="LaButti K."/>
            <person name="Lindquist E."/>
            <person name="Lipzen A."/>
            <person name="Maire R."/>
            <person name="Meier B."/>
            <person name="Mihaltcheva S."/>
            <person name="Molinier V."/>
            <person name="Murat C."/>
            <person name="Poggeler S."/>
            <person name="Quandt C.A."/>
            <person name="Sperisen C."/>
            <person name="Tritt A."/>
            <person name="Tisserant E."/>
            <person name="Crous P.W."/>
            <person name="Henrissat B."/>
            <person name="Nehls U."/>
            <person name="Egli S."/>
            <person name="Spatafora J.W."/>
            <person name="Grigoriev I.V."/>
            <person name="Martin F.M."/>
        </authorList>
    </citation>
    <scope>NUCLEOTIDE SEQUENCE [LARGE SCALE GENOMIC DNA]</scope>
    <source>
        <strain evidence="7 8">CBS 207.34</strain>
    </source>
</reference>
<dbReference type="PANTHER" id="PTHR43301:SF3">
    <property type="entry name" value="ARABINAN ENDO-1,5-ALPHA-L-ARABINOSIDASE A-RELATED"/>
    <property type="match status" value="1"/>
</dbReference>
<dbReference type="SUPFAM" id="SSF75005">
    <property type="entry name" value="Arabinanase/levansucrase/invertase"/>
    <property type="match status" value="1"/>
</dbReference>
<organism evidence="7 8">
    <name type="scientific">Glonium stellatum</name>
    <dbReference type="NCBI Taxonomy" id="574774"/>
    <lineage>
        <taxon>Eukaryota</taxon>
        <taxon>Fungi</taxon>
        <taxon>Dikarya</taxon>
        <taxon>Ascomycota</taxon>
        <taxon>Pezizomycotina</taxon>
        <taxon>Dothideomycetes</taxon>
        <taxon>Pleosporomycetidae</taxon>
        <taxon>Gloniales</taxon>
        <taxon>Gloniaceae</taxon>
        <taxon>Glonium</taxon>
    </lineage>
</organism>
<dbReference type="EMBL" id="KV749128">
    <property type="protein sequence ID" value="OCL10995.1"/>
    <property type="molecule type" value="Genomic_DNA"/>
</dbReference>
<comment type="pathway">
    <text evidence="1">Glycan metabolism; L-arabinan degradation.</text>
</comment>
<dbReference type="InterPro" id="IPR006710">
    <property type="entry name" value="Glyco_hydro_43"/>
</dbReference>
<dbReference type="GO" id="GO:0005975">
    <property type="term" value="P:carbohydrate metabolic process"/>
    <property type="evidence" value="ECO:0007669"/>
    <property type="project" value="InterPro"/>
</dbReference>
<dbReference type="Gene3D" id="2.115.10.20">
    <property type="entry name" value="Glycosyl hydrolase domain, family 43"/>
    <property type="match status" value="1"/>
</dbReference>
<evidence type="ECO:0000313" key="8">
    <source>
        <dbReference type="Proteomes" id="UP000250140"/>
    </source>
</evidence>
<keyword evidence="4 6" id="KW-0326">Glycosidase</keyword>
<evidence type="ECO:0000256" key="4">
    <source>
        <dbReference type="ARBA" id="ARBA00023295"/>
    </source>
</evidence>
<dbReference type="Proteomes" id="UP000250140">
    <property type="component" value="Unassembled WGS sequence"/>
</dbReference>
<accession>A0A8E2F618</accession>
<sequence>MGWSPSEDGSCDSPRCHNYIFSTFGGETSKNERQLDIYVSHDAVHWEAFAMGAYKPADSLLRDPSIILHSDGFYYICHTTNWEGDDFAIIRSKNLIDWDPVVTVKSSHTGFKVAQTWAPEFFQDPQTKKIHIIVSLRQPDLTLVNPDHVVRESVFKPYIFTATSSDLKSWSQAQQLNVNESDEGLLQSHIDMFVIYKEDDKNTPYHAFMKNEVEKYVEHLTAVSVMGPWEYKQTNDFAKWGIKEGPVVVQLPNRKYRIWADDYHGHYQYADSDDLWTWNEMMDIPGGVSSRVRHGSVLRQVK</sequence>
<dbReference type="InterPro" id="IPR023296">
    <property type="entry name" value="Glyco_hydro_beta-prop_sf"/>
</dbReference>
<keyword evidence="8" id="KW-1185">Reference proteome</keyword>